<dbReference type="RefSeq" id="WP_377057667.1">
    <property type="nucleotide sequence ID" value="NZ_JBHLUU010000016.1"/>
</dbReference>
<dbReference type="Pfam" id="PF13518">
    <property type="entry name" value="HTH_28"/>
    <property type="match status" value="1"/>
</dbReference>
<sequence>MGIKGQQYQTYSFDLKMEAMKMKQNGYTNTQITEKLQIKDKDRVKFWWRKFRKDGETAFIDQRGRRNEYKDQDLYIKKLEMENDILKKYLEILNEEVRK</sequence>
<organism evidence="2 3">
    <name type="scientific">Robertmurraya beringensis</name>
    <dbReference type="NCBI Taxonomy" id="641660"/>
    <lineage>
        <taxon>Bacteria</taxon>
        <taxon>Bacillati</taxon>
        <taxon>Bacillota</taxon>
        <taxon>Bacilli</taxon>
        <taxon>Bacillales</taxon>
        <taxon>Bacillaceae</taxon>
        <taxon>Robertmurraya</taxon>
    </lineage>
</organism>
<accession>A0ABV6KMR2</accession>
<dbReference type="SUPFAM" id="SSF46689">
    <property type="entry name" value="Homeodomain-like"/>
    <property type="match status" value="1"/>
</dbReference>
<evidence type="ECO:0000313" key="2">
    <source>
        <dbReference type="EMBL" id="MFC0474607.1"/>
    </source>
</evidence>
<protein>
    <submittedName>
        <fullName evidence="2">Helix-turn-helix domain-containing protein</fullName>
    </submittedName>
</protein>
<dbReference type="InterPro" id="IPR055247">
    <property type="entry name" value="InsJ-like_HTH"/>
</dbReference>
<dbReference type="InterPro" id="IPR009057">
    <property type="entry name" value="Homeodomain-like_sf"/>
</dbReference>
<name>A0ABV6KMR2_9BACI</name>
<evidence type="ECO:0000313" key="3">
    <source>
        <dbReference type="Proteomes" id="UP001589738"/>
    </source>
</evidence>
<feature type="domain" description="Insertion element IS150 protein InsJ-like helix-turn-helix" evidence="1">
    <location>
        <begin position="16"/>
        <end position="66"/>
    </location>
</feature>
<gene>
    <name evidence="2" type="ORF">ACFFHF_04755</name>
</gene>
<dbReference type="EMBL" id="JBHLUU010000016">
    <property type="protein sequence ID" value="MFC0474607.1"/>
    <property type="molecule type" value="Genomic_DNA"/>
</dbReference>
<comment type="caution">
    <text evidence="2">The sequence shown here is derived from an EMBL/GenBank/DDBJ whole genome shotgun (WGS) entry which is preliminary data.</text>
</comment>
<dbReference type="Proteomes" id="UP001589738">
    <property type="component" value="Unassembled WGS sequence"/>
</dbReference>
<keyword evidence="3" id="KW-1185">Reference proteome</keyword>
<reference evidence="2 3" key="1">
    <citation type="submission" date="2024-09" db="EMBL/GenBank/DDBJ databases">
        <authorList>
            <person name="Sun Q."/>
            <person name="Mori K."/>
        </authorList>
    </citation>
    <scope>NUCLEOTIDE SEQUENCE [LARGE SCALE GENOMIC DNA]</scope>
    <source>
        <strain evidence="2 3">CGMCC 1.9126</strain>
    </source>
</reference>
<proteinExistence type="predicted"/>
<evidence type="ECO:0000259" key="1">
    <source>
        <dbReference type="Pfam" id="PF13518"/>
    </source>
</evidence>